<keyword evidence="7" id="KW-0482">Metalloprotease</keyword>
<sequence length="241" mass="28993">MINNFFENPIIFDYKKPNQEEINWLKLNSNPIFIEQNFRIKSLHSYKEIKLKGVLNTMYARAAVVLKLNQILEMLPNEFNFCVFDAFRTIETQYDLFRFIYDQQKNLNPNLSHAELFSITKEYIVHPDEKSLYEIPMHNSGGAIDLNLAFNAQELDMGTEFDEVSESSQTDWFEQEFKLEFGFTQEKWFEIRKNRRLLFNAMKYVGFVNYNAEWWHYDLGDCHWANTLNVTWFYQSMEKEL</sequence>
<dbReference type="SUPFAM" id="SSF55166">
    <property type="entry name" value="Hedgehog/DD-peptidase"/>
    <property type="match status" value="1"/>
</dbReference>
<dbReference type="GO" id="GO:0008237">
    <property type="term" value="F:metallopeptidase activity"/>
    <property type="evidence" value="ECO:0007669"/>
    <property type="project" value="UniProtKB-KW"/>
</dbReference>
<dbReference type="PANTHER" id="PTHR43126">
    <property type="entry name" value="D-ALANYL-D-ALANINE DIPEPTIDASE"/>
    <property type="match status" value="1"/>
</dbReference>
<accession>A0A833JFD8</accession>
<name>A0A833JFD8_9BACT</name>
<evidence type="ECO:0000256" key="1">
    <source>
        <dbReference type="ARBA" id="ARBA00001362"/>
    </source>
</evidence>
<gene>
    <name evidence="9" type="ORF">GCL57_03080</name>
</gene>
<dbReference type="GO" id="GO:0071555">
    <property type="term" value="P:cell wall organization"/>
    <property type="evidence" value="ECO:0007669"/>
    <property type="project" value="UniProtKB-KW"/>
</dbReference>
<evidence type="ECO:0000256" key="3">
    <source>
        <dbReference type="ARBA" id="ARBA00022723"/>
    </source>
</evidence>
<proteinExistence type="predicted"/>
<dbReference type="EMBL" id="WFLN01000004">
    <property type="protein sequence ID" value="KAB8033704.1"/>
    <property type="molecule type" value="Genomic_DNA"/>
</dbReference>
<dbReference type="Proteomes" id="UP000442694">
    <property type="component" value="Unassembled WGS sequence"/>
</dbReference>
<keyword evidence="6" id="KW-0224">Dipeptidase</keyword>
<evidence type="ECO:0000256" key="4">
    <source>
        <dbReference type="ARBA" id="ARBA00022801"/>
    </source>
</evidence>
<reference evidence="9 10" key="1">
    <citation type="submission" date="2019-10" db="EMBL/GenBank/DDBJ databases">
        <title>New genus of Silvanigrellaceae.</title>
        <authorList>
            <person name="Pitt A."/>
            <person name="Hahn M.W."/>
        </authorList>
    </citation>
    <scope>NUCLEOTIDE SEQUENCE [LARGE SCALE GENOMIC DNA]</scope>
    <source>
        <strain evidence="9 10">33A1-SZDP</strain>
    </source>
</reference>
<evidence type="ECO:0000256" key="2">
    <source>
        <dbReference type="ARBA" id="ARBA00022670"/>
    </source>
</evidence>
<keyword evidence="10" id="KW-1185">Reference proteome</keyword>
<dbReference type="GO" id="GO:0046872">
    <property type="term" value="F:metal ion binding"/>
    <property type="evidence" value="ECO:0007669"/>
    <property type="project" value="UniProtKB-KW"/>
</dbReference>
<dbReference type="InterPro" id="IPR009045">
    <property type="entry name" value="Zn_M74/Hedgehog-like"/>
</dbReference>
<keyword evidence="3" id="KW-0479">Metal-binding</keyword>
<evidence type="ECO:0000313" key="9">
    <source>
        <dbReference type="EMBL" id="KAB8033704.1"/>
    </source>
</evidence>
<evidence type="ECO:0000313" key="10">
    <source>
        <dbReference type="Proteomes" id="UP000442694"/>
    </source>
</evidence>
<evidence type="ECO:0000256" key="6">
    <source>
        <dbReference type="ARBA" id="ARBA00022997"/>
    </source>
</evidence>
<keyword evidence="4" id="KW-0378">Hydrolase</keyword>
<dbReference type="PANTHER" id="PTHR43126:SF2">
    <property type="entry name" value="D-ALANYL-D-ALANINE DIPEPTIDASE"/>
    <property type="match status" value="1"/>
</dbReference>
<dbReference type="AlphaFoldDB" id="A0A833JFD8"/>
<dbReference type="Pfam" id="PF01427">
    <property type="entry name" value="Peptidase_M15"/>
    <property type="match status" value="1"/>
</dbReference>
<dbReference type="RefSeq" id="WP_152211790.1">
    <property type="nucleotide sequence ID" value="NZ_WFLN01000004.1"/>
</dbReference>
<evidence type="ECO:0000256" key="7">
    <source>
        <dbReference type="ARBA" id="ARBA00023049"/>
    </source>
</evidence>
<dbReference type="Gene3D" id="3.30.1380.10">
    <property type="match status" value="1"/>
</dbReference>
<evidence type="ECO:0000256" key="8">
    <source>
        <dbReference type="ARBA" id="ARBA00023316"/>
    </source>
</evidence>
<dbReference type="InterPro" id="IPR000755">
    <property type="entry name" value="A_A_dipeptidase"/>
</dbReference>
<protein>
    <submittedName>
        <fullName evidence="9">D-Ala-D-Ala dipeptidase</fullName>
    </submittedName>
</protein>
<keyword evidence="2" id="KW-0645">Protease</keyword>
<organism evidence="9 10">
    <name type="scientific">Fluviispira multicolorata</name>
    <dbReference type="NCBI Taxonomy" id="2654512"/>
    <lineage>
        <taxon>Bacteria</taxon>
        <taxon>Pseudomonadati</taxon>
        <taxon>Bdellovibrionota</taxon>
        <taxon>Oligoflexia</taxon>
        <taxon>Silvanigrellales</taxon>
        <taxon>Silvanigrellaceae</taxon>
        <taxon>Fluviispira</taxon>
    </lineage>
</organism>
<evidence type="ECO:0000256" key="5">
    <source>
        <dbReference type="ARBA" id="ARBA00022833"/>
    </source>
</evidence>
<comment type="catalytic activity">
    <reaction evidence="1">
        <text>D-alanyl-D-alanine + H2O = 2 D-alanine</text>
        <dbReference type="Rhea" id="RHEA:20661"/>
        <dbReference type="ChEBI" id="CHEBI:15377"/>
        <dbReference type="ChEBI" id="CHEBI:57416"/>
        <dbReference type="ChEBI" id="CHEBI:57822"/>
        <dbReference type="EC" id="3.4.13.22"/>
    </reaction>
</comment>
<comment type="caution">
    <text evidence="9">The sequence shown here is derived from an EMBL/GenBank/DDBJ whole genome shotgun (WGS) entry which is preliminary data.</text>
</comment>
<dbReference type="GO" id="GO:0006508">
    <property type="term" value="P:proteolysis"/>
    <property type="evidence" value="ECO:0007669"/>
    <property type="project" value="UniProtKB-KW"/>
</dbReference>
<keyword evidence="5" id="KW-0862">Zinc</keyword>
<keyword evidence="8" id="KW-0961">Cell wall biogenesis/degradation</keyword>
<dbReference type="GO" id="GO:0160237">
    <property type="term" value="F:D-Ala-D-Ala dipeptidase activity"/>
    <property type="evidence" value="ECO:0007669"/>
    <property type="project" value="UniProtKB-EC"/>
</dbReference>